<dbReference type="AlphaFoldDB" id="A0A177MXS9"/>
<keyword evidence="9" id="KW-0472">Membrane</keyword>
<dbReference type="PANTHER" id="PTHR43297">
    <property type="entry name" value="OLIGOPEPTIDE TRANSPORT ATP-BINDING PROTEIN APPD"/>
    <property type="match status" value="1"/>
</dbReference>
<evidence type="ECO:0000256" key="6">
    <source>
        <dbReference type="ARBA" id="ARBA00022741"/>
    </source>
</evidence>
<accession>A0A177MXS9</accession>
<evidence type="ECO:0000256" key="9">
    <source>
        <dbReference type="ARBA" id="ARBA00023136"/>
    </source>
</evidence>
<proteinExistence type="inferred from homology"/>
<dbReference type="InterPro" id="IPR027417">
    <property type="entry name" value="P-loop_NTPase"/>
</dbReference>
<dbReference type="SUPFAM" id="SSF52540">
    <property type="entry name" value="P-loop containing nucleoside triphosphate hydrolases"/>
    <property type="match status" value="2"/>
</dbReference>
<dbReference type="Pfam" id="PF00005">
    <property type="entry name" value="ABC_tran"/>
    <property type="match status" value="2"/>
</dbReference>
<keyword evidence="5" id="KW-0997">Cell inner membrane</keyword>
<dbReference type="GO" id="GO:0005886">
    <property type="term" value="C:plasma membrane"/>
    <property type="evidence" value="ECO:0007669"/>
    <property type="project" value="UniProtKB-SubCell"/>
</dbReference>
<evidence type="ECO:0000259" key="11">
    <source>
        <dbReference type="PROSITE" id="PS50893"/>
    </source>
</evidence>
<comment type="subcellular location">
    <subcellularLocation>
        <location evidence="1">Cell inner membrane</location>
        <topology evidence="1">Peripheral membrane protein</topology>
    </subcellularLocation>
</comment>
<dbReference type="RefSeq" id="WP_064042608.1">
    <property type="nucleotide sequence ID" value="NZ_LUUJ01000134.1"/>
</dbReference>
<dbReference type="PROSITE" id="PS50893">
    <property type="entry name" value="ABC_TRANSPORTER_2"/>
    <property type="match status" value="2"/>
</dbReference>
<dbReference type="Gene3D" id="3.40.50.300">
    <property type="entry name" value="P-loop containing nucleotide triphosphate hydrolases"/>
    <property type="match status" value="2"/>
</dbReference>
<dbReference type="CDD" id="cd03257">
    <property type="entry name" value="ABC_NikE_OppD_transporters"/>
    <property type="match status" value="2"/>
</dbReference>
<feature type="region of interest" description="Disordered" evidence="10">
    <location>
        <begin position="269"/>
        <end position="297"/>
    </location>
</feature>
<evidence type="ECO:0000256" key="10">
    <source>
        <dbReference type="SAM" id="MobiDB-lite"/>
    </source>
</evidence>
<evidence type="ECO:0000256" key="8">
    <source>
        <dbReference type="ARBA" id="ARBA00022967"/>
    </source>
</evidence>
<keyword evidence="6" id="KW-0547">Nucleotide-binding</keyword>
<sequence>MSGPLLQVKNLRTYLNTGGEPVKAVEDVSFDIPQGETFCLVGESGSGKSISALSVIRLLPDGIASHPSGEILFEGRDLLTLPDADIRQVRGAQIAMIFQEPMTSLNPVLTVGEQIIEALQLHFPNMSEEEAEQRSVAALTQVQIPNPGSRFRDYPHQLSGGQRQRVMIAMALACQPKLLIADEPTTALDVTVQAEILRLMRQLQDDTGMSMLFITHDFGVVAQMAHWVGVMQSGRLVEAGRCREVLGSPQHPYTQKLLASVPENLAKPEFGHKPVASPSPLYEKEGQGGDLSHESPSIPLLQRGKQAVAAGRVETERATIMERAGLKLQAALDAANNLAQSNPDPAEGGAAPVFERTASPEPDETSSRVFEPSVLFQSPENMVSNRGATFDGAKQSTSGESAALIEIRNLKVWFPVRKGLLRRVVDHVKAVDDVSLDIPRGEIVALVGESGCGKTTLGRAVLQLEPPTAGSIRIAGRELVGLSAKELRPLRRQMQIAFQDPQSSLNPRLLVETTLTEPMQVHGIGGSRDERIALAEQLLDDMQLGRDSLWRYPHEFSGGQRQRIGLARALALNPAFIVCDEITSALDVSVQAEILQLLLDIRRRRNLTLLFITHNIGVVEYLSDRTVVMYQGKVVEQGATAQVCGAPEHEYTQRLLAAVPRLVV</sequence>
<keyword evidence="3" id="KW-0813">Transport</keyword>
<dbReference type="InterPro" id="IPR013563">
    <property type="entry name" value="Oligopep_ABC_C"/>
</dbReference>
<dbReference type="Pfam" id="PF08352">
    <property type="entry name" value="oligo_HPY"/>
    <property type="match status" value="2"/>
</dbReference>
<evidence type="ECO:0000313" key="13">
    <source>
        <dbReference type="Proteomes" id="UP000077857"/>
    </source>
</evidence>
<protein>
    <submittedName>
        <fullName evidence="12">ABC transporter ATP-binding protein</fullName>
    </submittedName>
</protein>
<evidence type="ECO:0000256" key="3">
    <source>
        <dbReference type="ARBA" id="ARBA00022448"/>
    </source>
</evidence>
<dbReference type="GO" id="GO:0055085">
    <property type="term" value="P:transmembrane transport"/>
    <property type="evidence" value="ECO:0007669"/>
    <property type="project" value="UniProtKB-ARBA"/>
</dbReference>
<dbReference type="InterPro" id="IPR003439">
    <property type="entry name" value="ABC_transporter-like_ATP-bd"/>
</dbReference>
<dbReference type="Proteomes" id="UP000077857">
    <property type="component" value="Unassembled WGS sequence"/>
</dbReference>
<organism evidence="12 13">
    <name type="scientific">Methylomonas koyamae</name>
    <dbReference type="NCBI Taxonomy" id="702114"/>
    <lineage>
        <taxon>Bacteria</taxon>
        <taxon>Pseudomonadati</taxon>
        <taxon>Pseudomonadota</taxon>
        <taxon>Gammaproteobacteria</taxon>
        <taxon>Methylococcales</taxon>
        <taxon>Methylococcaceae</taxon>
        <taxon>Methylomonas</taxon>
    </lineage>
</organism>
<evidence type="ECO:0000256" key="1">
    <source>
        <dbReference type="ARBA" id="ARBA00004417"/>
    </source>
</evidence>
<dbReference type="InterPro" id="IPR017871">
    <property type="entry name" value="ABC_transporter-like_CS"/>
</dbReference>
<comment type="similarity">
    <text evidence="2">Belongs to the ABC transporter superfamily.</text>
</comment>
<keyword evidence="8" id="KW-1278">Translocase</keyword>
<feature type="compositionally biased region" description="Basic and acidic residues" evidence="10">
    <location>
        <begin position="282"/>
        <end position="293"/>
    </location>
</feature>
<evidence type="ECO:0000256" key="4">
    <source>
        <dbReference type="ARBA" id="ARBA00022475"/>
    </source>
</evidence>
<gene>
    <name evidence="12" type="ORF">A1507_03925</name>
</gene>
<feature type="domain" description="ABC transporter" evidence="11">
    <location>
        <begin position="416"/>
        <end position="656"/>
    </location>
</feature>
<comment type="caution">
    <text evidence="12">The sequence shown here is derived from an EMBL/GenBank/DDBJ whole genome shotgun (WGS) entry which is preliminary data.</text>
</comment>
<dbReference type="InterPro" id="IPR003593">
    <property type="entry name" value="AAA+_ATPase"/>
</dbReference>
<keyword evidence="7 12" id="KW-0067">ATP-binding</keyword>
<feature type="domain" description="ABC transporter" evidence="11">
    <location>
        <begin position="6"/>
        <end position="258"/>
    </location>
</feature>
<dbReference type="OrthoDB" id="9784450at2"/>
<dbReference type="PANTHER" id="PTHR43297:SF14">
    <property type="entry name" value="ATPASE AAA-TYPE CORE DOMAIN-CONTAINING PROTEIN"/>
    <property type="match status" value="1"/>
</dbReference>
<dbReference type="GO" id="GO:0005524">
    <property type="term" value="F:ATP binding"/>
    <property type="evidence" value="ECO:0007669"/>
    <property type="project" value="UniProtKB-KW"/>
</dbReference>
<dbReference type="PROSITE" id="PS00211">
    <property type="entry name" value="ABC_TRANSPORTER_1"/>
    <property type="match status" value="2"/>
</dbReference>
<dbReference type="NCBIfam" id="NF008453">
    <property type="entry name" value="PRK11308.1"/>
    <property type="match status" value="2"/>
</dbReference>
<evidence type="ECO:0000256" key="5">
    <source>
        <dbReference type="ARBA" id="ARBA00022519"/>
    </source>
</evidence>
<feature type="region of interest" description="Disordered" evidence="10">
    <location>
        <begin position="339"/>
        <end position="368"/>
    </location>
</feature>
<dbReference type="NCBIfam" id="NF007739">
    <property type="entry name" value="PRK10419.1"/>
    <property type="match status" value="2"/>
</dbReference>
<dbReference type="FunFam" id="3.40.50.300:FF:000016">
    <property type="entry name" value="Oligopeptide ABC transporter ATP-binding component"/>
    <property type="match status" value="1"/>
</dbReference>
<keyword evidence="4" id="KW-1003">Cell membrane</keyword>
<evidence type="ECO:0000256" key="7">
    <source>
        <dbReference type="ARBA" id="ARBA00022840"/>
    </source>
</evidence>
<reference evidence="12 13" key="1">
    <citation type="submission" date="2016-03" db="EMBL/GenBank/DDBJ databases">
        <authorList>
            <person name="Ploux O."/>
        </authorList>
    </citation>
    <scope>NUCLEOTIDE SEQUENCE [LARGE SCALE GENOMIC DNA]</scope>
    <source>
        <strain evidence="12 13">R-45378</strain>
    </source>
</reference>
<dbReference type="GO" id="GO:0015833">
    <property type="term" value="P:peptide transport"/>
    <property type="evidence" value="ECO:0007669"/>
    <property type="project" value="InterPro"/>
</dbReference>
<evidence type="ECO:0000256" key="2">
    <source>
        <dbReference type="ARBA" id="ARBA00005417"/>
    </source>
</evidence>
<dbReference type="EMBL" id="LUUJ01000134">
    <property type="protein sequence ID" value="OAI10442.1"/>
    <property type="molecule type" value="Genomic_DNA"/>
</dbReference>
<name>A0A177MXS9_9GAMM</name>
<dbReference type="InterPro" id="IPR050388">
    <property type="entry name" value="ABC_Ni/Peptide_Import"/>
</dbReference>
<evidence type="ECO:0000313" key="12">
    <source>
        <dbReference type="EMBL" id="OAI10442.1"/>
    </source>
</evidence>
<dbReference type="SMART" id="SM00382">
    <property type="entry name" value="AAA"/>
    <property type="match status" value="2"/>
</dbReference>
<dbReference type="GO" id="GO:0016887">
    <property type="term" value="F:ATP hydrolysis activity"/>
    <property type="evidence" value="ECO:0007669"/>
    <property type="project" value="InterPro"/>
</dbReference>